<evidence type="ECO:0000259" key="10">
    <source>
        <dbReference type="Pfam" id="PF01435"/>
    </source>
</evidence>
<dbReference type="EMBL" id="JACHHO010000003">
    <property type="protein sequence ID" value="MBB5205047.1"/>
    <property type="molecule type" value="Genomic_DNA"/>
</dbReference>
<keyword evidence="4 7" id="KW-0862">Zinc</keyword>
<protein>
    <submittedName>
        <fullName evidence="12">STE24 endopeptidase</fullName>
        <ecNumber evidence="12">3.4.24.84</ecNumber>
    </submittedName>
</protein>
<keyword evidence="3 8" id="KW-0378">Hydrolase</keyword>
<evidence type="ECO:0000256" key="9">
    <source>
        <dbReference type="SAM" id="Phobius"/>
    </source>
</evidence>
<organism evidence="12 13">
    <name type="scientific">Inhella inkyongensis</name>
    <dbReference type="NCBI Taxonomy" id="392593"/>
    <lineage>
        <taxon>Bacteria</taxon>
        <taxon>Pseudomonadati</taxon>
        <taxon>Pseudomonadota</taxon>
        <taxon>Betaproteobacteria</taxon>
        <taxon>Burkholderiales</taxon>
        <taxon>Sphaerotilaceae</taxon>
        <taxon>Inhella</taxon>
    </lineage>
</organism>
<name>A0A840S1M5_9BURK</name>
<dbReference type="RefSeq" id="WP_175423455.1">
    <property type="nucleotide sequence ID" value="NZ_CP040709.1"/>
</dbReference>
<feature type="transmembrane region" description="Helical" evidence="9">
    <location>
        <begin position="156"/>
        <end position="178"/>
    </location>
</feature>
<dbReference type="InterPro" id="IPR001915">
    <property type="entry name" value="Peptidase_M48"/>
</dbReference>
<comment type="similarity">
    <text evidence="8">Belongs to the peptidase M48 family.</text>
</comment>
<evidence type="ECO:0000256" key="3">
    <source>
        <dbReference type="ARBA" id="ARBA00022801"/>
    </source>
</evidence>
<evidence type="ECO:0000313" key="12">
    <source>
        <dbReference type="EMBL" id="MBB5205047.1"/>
    </source>
</evidence>
<dbReference type="GO" id="GO:0071586">
    <property type="term" value="P:CAAX-box protein processing"/>
    <property type="evidence" value="ECO:0007669"/>
    <property type="project" value="InterPro"/>
</dbReference>
<dbReference type="AlphaFoldDB" id="A0A840S1M5"/>
<comment type="cofactor">
    <cofactor evidence="7 8">
        <name>Zn(2+)</name>
        <dbReference type="ChEBI" id="CHEBI:29105"/>
    </cofactor>
    <text evidence="7 8">Binds 1 zinc ion per subunit.</text>
</comment>
<accession>A0A840S1M5</accession>
<evidence type="ECO:0000256" key="8">
    <source>
        <dbReference type="RuleBase" id="RU003983"/>
    </source>
</evidence>
<feature type="transmembrane region" description="Helical" evidence="9">
    <location>
        <begin position="340"/>
        <end position="359"/>
    </location>
</feature>
<feature type="transmembrane region" description="Helical" evidence="9">
    <location>
        <begin position="185"/>
        <end position="212"/>
    </location>
</feature>
<keyword evidence="2 7" id="KW-0479">Metal-binding</keyword>
<feature type="transmembrane region" description="Helical" evidence="9">
    <location>
        <begin position="300"/>
        <end position="319"/>
    </location>
</feature>
<feature type="active site" evidence="6">
    <location>
        <position position="288"/>
    </location>
</feature>
<dbReference type="InterPro" id="IPR027057">
    <property type="entry name" value="CAXX_Prtase_1"/>
</dbReference>
<evidence type="ECO:0000259" key="11">
    <source>
        <dbReference type="Pfam" id="PF16491"/>
    </source>
</evidence>
<feature type="binding site" evidence="7">
    <location>
        <position position="291"/>
    </location>
    <ligand>
        <name>Zn(2+)</name>
        <dbReference type="ChEBI" id="CHEBI:29105"/>
        <note>catalytic</note>
    </ligand>
</feature>
<proteinExistence type="inferred from homology"/>
<keyword evidence="9" id="KW-1133">Transmembrane helix</keyword>
<evidence type="ECO:0000256" key="4">
    <source>
        <dbReference type="ARBA" id="ARBA00022833"/>
    </source>
</evidence>
<keyword evidence="9" id="KW-0812">Transmembrane</keyword>
<sequence>MLGLHLASPAWAADLSAGSESDRRASSLIAPVDDAWRAALPRDAKLATQAYLDRLPAAAVQRANAYEEGGYWLQLGEFALGLGIAALMLSGRRSARVRDWAQRLGRRAWARDALFGGVYGLSAAALALPLTFYRGYVREHAYGMANQSALDWWAEQLINLGIEALGAMLAVAVLYAVFRRAGSRWWLWGTAASSALLALMLLVHPVLIAPLFNDYKPLEPSPLREALLALAQSNGVPSDEIYWFDASRQTQRISANVSGLGATAAVRLNDNLLKRTSVPEIRGVMAHEIGHYVLNHGPKMLLQFALLILFGLLFCQWAMQRLFARWGARWGTQAVDDVASLPLLAAVFSVFMLAATPVFNTIIRTQEIEADRFGLNLARDPHGFAEAILKLSDYRKPDPGALEEFVFFHHPSARHRIHDAMRWRQAMGTP</sequence>
<keyword evidence="13" id="KW-1185">Reference proteome</keyword>
<keyword evidence="5 8" id="KW-0482">Metalloprotease</keyword>
<evidence type="ECO:0000313" key="13">
    <source>
        <dbReference type="Proteomes" id="UP000554837"/>
    </source>
</evidence>
<dbReference type="InterPro" id="IPR032456">
    <property type="entry name" value="Peptidase_M48_N"/>
</dbReference>
<dbReference type="CDD" id="cd07343">
    <property type="entry name" value="M48A_Zmpste24p_like"/>
    <property type="match status" value="1"/>
</dbReference>
<evidence type="ECO:0000256" key="6">
    <source>
        <dbReference type="PIRSR" id="PIRSR627057-1"/>
    </source>
</evidence>
<dbReference type="PANTHER" id="PTHR10120">
    <property type="entry name" value="CAAX PRENYL PROTEASE 1"/>
    <property type="match status" value="1"/>
</dbReference>
<keyword evidence="1 8" id="KW-0645">Protease</keyword>
<dbReference type="Pfam" id="PF01435">
    <property type="entry name" value="Peptidase_M48"/>
    <property type="match status" value="1"/>
</dbReference>
<comment type="caution">
    <text evidence="12">The sequence shown here is derived from an EMBL/GenBank/DDBJ whole genome shotgun (WGS) entry which is preliminary data.</text>
</comment>
<feature type="binding site" evidence="7">
    <location>
        <position position="367"/>
    </location>
    <ligand>
        <name>Zn(2+)</name>
        <dbReference type="ChEBI" id="CHEBI:29105"/>
        <note>catalytic</note>
    </ligand>
</feature>
<feature type="domain" description="Peptidase M48" evidence="10">
    <location>
        <begin position="223"/>
        <end position="422"/>
    </location>
</feature>
<gene>
    <name evidence="12" type="ORF">HNQ51_002366</name>
</gene>
<dbReference type="GO" id="GO:0046872">
    <property type="term" value="F:metal ion binding"/>
    <property type="evidence" value="ECO:0007669"/>
    <property type="project" value="UniProtKB-KW"/>
</dbReference>
<reference evidence="12 13" key="1">
    <citation type="submission" date="2020-08" db="EMBL/GenBank/DDBJ databases">
        <title>Genomic Encyclopedia of Type Strains, Phase IV (KMG-IV): sequencing the most valuable type-strain genomes for metagenomic binning, comparative biology and taxonomic classification.</title>
        <authorList>
            <person name="Goeker M."/>
        </authorList>
    </citation>
    <scope>NUCLEOTIDE SEQUENCE [LARGE SCALE GENOMIC DNA]</scope>
    <source>
        <strain evidence="12 13">DSM 23958</strain>
    </source>
</reference>
<evidence type="ECO:0000256" key="1">
    <source>
        <dbReference type="ARBA" id="ARBA00022670"/>
    </source>
</evidence>
<feature type="transmembrane region" description="Helical" evidence="9">
    <location>
        <begin position="71"/>
        <end position="92"/>
    </location>
</feature>
<dbReference type="Pfam" id="PF16491">
    <property type="entry name" value="Peptidase_M48_N"/>
    <property type="match status" value="1"/>
</dbReference>
<evidence type="ECO:0000256" key="2">
    <source>
        <dbReference type="ARBA" id="ARBA00022723"/>
    </source>
</evidence>
<feature type="binding site" evidence="7">
    <location>
        <position position="287"/>
    </location>
    <ligand>
        <name>Zn(2+)</name>
        <dbReference type="ChEBI" id="CHEBI:29105"/>
        <note>catalytic</note>
    </ligand>
</feature>
<keyword evidence="9" id="KW-0472">Membrane</keyword>
<evidence type="ECO:0000256" key="5">
    <source>
        <dbReference type="ARBA" id="ARBA00023049"/>
    </source>
</evidence>
<feature type="domain" description="CAAX prenyl protease 1 N-terminal" evidence="11">
    <location>
        <begin position="52"/>
        <end position="213"/>
    </location>
</feature>
<evidence type="ECO:0000256" key="7">
    <source>
        <dbReference type="PIRSR" id="PIRSR627057-2"/>
    </source>
</evidence>
<dbReference type="Gene3D" id="3.30.2010.10">
    <property type="entry name" value="Metalloproteases ('zincins'), catalytic domain"/>
    <property type="match status" value="1"/>
</dbReference>
<dbReference type="GO" id="GO:0004222">
    <property type="term" value="F:metalloendopeptidase activity"/>
    <property type="evidence" value="ECO:0007669"/>
    <property type="project" value="InterPro"/>
</dbReference>
<feature type="active site" description="Proton donor" evidence="6">
    <location>
        <position position="371"/>
    </location>
</feature>
<dbReference type="EC" id="3.4.24.84" evidence="12"/>
<dbReference type="Proteomes" id="UP000554837">
    <property type="component" value="Unassembled WGS sequence"/>
</dbReference>
<feature type="transmembrane region" description="Helical" evidence="9">
    <location>
        <begin position="113"/>
        <end position="136"/>
    </location>
</feature>